<evidence type="ECO:0000256" key="1">
    <source>
        <dbReference type="SAM" id="SignalP"/>
    </source>
</evidence>
<dbReference type="WBParaSite" id="Hba_09143">
    <property type="protein sequence ID" value="Hba_09143"/>
    <property type="gene ID" value="Hba_09143"/>
</dbReference>
<organism evidence="2 3">
    <name type="scientific">Heterorhabditis bacteriophora</name>
    <name type="common">Entomopathogenic nematode worm</name>
    <dbReference type="NCBI Taxonomy" id="37862"/>
    <lineage>
        <taxon>Eukaryota</taxon>
        <taxon>Metazoa</taxon>
        <taxon>Ecdysozoa</taxon>
        <taxon>Nematoda</taxon>
        <taxon>Chromadorea</taxon>
        <taxon>Rhabditida</taxon>
        <taxon>Rhabditina</taxon>
        <taxon>Rhabditomorpha</taxon>
        <taxon>Strongyloidea</taxon>
        <taxon>Heterorhabditidae</taxon>
        <taxon>Heterorhabditis</taxon>
    </lineage>
</organism>
<protein>
    <submittedName>
        <fullName evidence="3">Neur_chan_LBD domain-containing protein</fullName>
    </submittedName>
</protein>
<keyword evidence="1" id="KW-0732">Signal</keyword>
<proteinExistence type="predicted"/>
<feature type="chain" id="PRO_5009310821" evidence="1">
    <location>
        <begin position="19"/>
        <end position="86"/>
    </location>
</feature>
<reference evidence="3" key="1">
    <citation type="submission" date="2016-11" db="UniProtKB">
        <authorList>
            <consortium name="WormBaseParasite"/>
        </authorList>
    </citation>
    <scope>IDENTIFICATION</scope>
</reference>
<keyword evidence="2" id="KW-1185">Reference proteome</keyword>
<dbReference type="InterPro" id="IPR036734">
    <property type="entry name" value="Neur_chan_lig-bd_sf"/>
</dbReference>
<feature type="signal peptide" evidence="1">
    <location>
        <begin position="1"/>
        <end position="18"/>
    </location>
</feature>
<evidence type="ECO:0000313" key="3">
    <source>
        <dbReference type="WBParaSite" id="Hba_09143"/>
    </source>
</evidence>
<name>A0A1I7WVI2_HETBA</name>
<dbReference type="GO" id="GO:0005230">
    <property type="term" value="F:extracellular ligand-gated monoatomic ion channel activity"/>
    <property type="evidence" value="ECO:0007669"/>
    <property type="project" value="InterPro"/>
</dbReference>
<evidence type="ECO:0000313" key="2">
    <source>
        <dbReference type="Proteomes" id="UP000095283"/>
    </source>
</evidence>
<sequence length="86" mass="10051">MFLVPVMIMLSCTTLIVSRKVIWAGDHERRLYTKLADGYNKLARPVRNETEPVLVLLGLDYQQILDIVSVFIFQNFYIHSSFLLYL</sequence>
<dbReference type="Gene3D" id="2.70.170.10">
    <property type="entry name" value="Neurotransmitter-gated ion-channel ligand-binding domain"/>
    <property type="match status" value="1"/>
</dbReference>
<dbReference type="AlphaFoldDB" id="A0A1I7WVI2"/>
<accession>A0A1I7WVI2</accession>
<dbReference type="SUPFAM" id="SSF63712">
    <property type="entry name" value="Nicotinic receptor ligand binding domain-like"/>
    <property type="match status" value="1"/>
</dbReference>
<dbReference type="GO" id="GO:0016020">
    <property type="term" value="C:membrane"/>
    <property type="evidence" value="ECO:0007669"/>
    <property type="project" value="InterPro"/>
</dbReference>
<dbReference type="Proteomes" id="UP000095283">
    <property type="component" value="Unplaced"/>
</dbReference>